<evidence type="ECO:0000313" key="2">
    <source>
        <dbReference type="Proteomes" id="UP000267159"/>
    </source>
</evidence>
<gene>
    <name evidence="1" type="ORF">D7Y07_09910</name>
</gene>
<name>A0A3L7Z0E6_9BACE</name>
<reference evidence="1 2" key="1">
    <citation type="submission" date="2018-09" db="EMBL/GenBank/DDBJ databases">
        <title>Murine metabolic-syndrome-specific gut microbial biobank.</title>
        <authorList>
            <person name="Liu C."/>
        </authorList>
    </citation>
    <scope>NUCLEOTIDE SEQUENCE [LARGE SCALE GENOMIC DNA]</scope>
    <source>
        <strain evidence="1 2">0.1X-D8-26</strain>
    </source>
</reference>
<organism evidence="1 2">
    <name type="scientific">Bacteroides acidifaciens</name>
    <dbReference type="NCBI Taxonomy" id="85831"/>
    <lineage>
        <taxon>Bacteria</taxon>
        <taxon>Pseudomonadati</taxon>
        <taxon>Bacteroidota</taxon>
        <taxon>Bacteroidia</taxon>
        <taxon>Bacteroidales</taxon>
        <taxon>Bacteroidaceae</taxon>
        <taxon>Bacteroides</taxon>
    </lineage>
</organism>
<evidence type="ECO:0000313" key="1">
    <source>
        <dbReference type="EMBL" id="RLT80144.1"/>
    </source>
</evidence>
<comment type="caution">
    <text evidence="1">The sequence shown here is derived from an EMBL/GenBank/DDBJ whole genome shotgun (WGS) entry which is preliminary data.</text>
</comment>
<sequence length="356" mass="42325">MRYTLEIQKLLLQTQNDSLRPREKANLLKEAIRIADENEDVEWATEMRLDLIYELNLLSADTEEIAVFSKILDDYENHKDIIKEDDLLWKYKWIWACTFDVPDIPMEQVNAVGEDYKTRILRNGYSLRTYYHRWSVECVRMRQYDKAKEYIDKMLAEKIDDQSCEACELNFMLDYYLETGQFDEAYSRAQPLINKQVTCYEANLRAYLKLSYYAQKAGKPEIAADMCARAEEGLAGREKDEYLLSYMGLFIAYNMMTKPERSWEYVERCTDWSLRSNSLKRYRFSCDMVETLKYADCQEVRLSLPEEFPLYRADGVYVVSELRDYFYQQAMELAQRYDARNGNSGYTDRLKEIVSD</sequence>
<dbReference type="InterPro" id="IPR011990">
    <property type="entry name" value="TPR-like_helical_dom_sf"/>
</dbReference>
<protein>
    <recommendedName>
        <fullName evidence="3">Tetratricopeptide repeat protein</fullName>
    </recommendedName>
</protein>
<dbReference type="AlphaFoldDB" id="A0A3L7Z0E6"/>
<evidence type="ECO:0008006" key="3">
    <source>
        <dbReference type="Google" id="ProtNLM"/>
    </source>
</evidence>
<proteinExistence type="predicted"/>
<accession>A0A3L7Z0E6</accession>
<dbReference type="Gene3D" id="1.25.40.10">
    <property type="entry name" value="Tetratricopeptide repeat domain"/>
    <property type="match status" value="1"/>
</dbReference>
<dbReference type="EMBL" id="RAZM01000026">
    <property type="protein sequence ID" value="RLT80144.1"/>
    <property type="molecule type" value="Genomic_DNA"/>
</dbReference>
<dbReference type="Proteomes" id="UP000267159">
    <property type="component" value="Unassembled WGS sequence"/>
</dbReference>
<dbReference type="RefSeq" id="WP_121766101.1">
    <property type="nucleotide sequence ID" value="NZ_RAZM01000026.1"/>
</dbReference>
<dbReference type="STRING" id="1235814.GCA_000613385_04843"/>